<dbReference type="Pfam" id="PF06962">
    <property type="entry name" value="rRNA_methylase"/>
    <property type="match status" value="1"/>
</dbReference>
<protein>
    <recommendedName>
        <fullName evidence="3">rRNA methylase</fullName>
    </recommendedName>
</protein>
<evidence type="ECO:0000313" key="2">
    <source>
        <dbReference type="Proteomes" id="UP000002193"/>
    </source>
</evidence>
<organism evidence="1 2">
    <name type="scientific">Chlamydia caviae (strain ATCC VR-813 / DSM 19441 / 03DC25 / GPIC)</name>
    <name type="common">Chlamydophila caviae</name>
    <dbReference type="NCBI Taxonomy" id="227941"/>
    <lineage>
        <taxon>Bacteria</taxon>
        <taxon>Pseudomonadati</taxon>
        <taxon>Chlamydiota</taxon>
        <taxon>Chlamydiia</taxon>
        <taxon>Chlamydiales</taxon>
        <taxon>Chlamydiaceae</taxon>
        <taxon>Chlamydia/Chlamydophila group</taxon>
        <taxon>Chlamydia</taxon>
    </lineage>
</organism>
<dbReference type="HOGENOM" id="CLU_079190_1_0_0"/>
<dbReference type="SUPFAM" id="SSF53335">
    <property type="entry name" value="S-adenosyl-L-methionine-dependent methyltransferases"/>
    <property type="match status" value="1"/>
</dbReference>
<dbReference type="EMBL" id="AE015925">
    <property type="protein sequence ID" value="AAP05515.1"/>
    <property type="molecule type" value="Genomic_DNA"/>
</dbReference>
<keyword evidence="2" id="KW-1185">Reference proteome</keyword>
<proteinExistence type="predicted"/>
<dbReference type="Gene3D" id="3.40.50.150">
    <property type="entry name" value="Vaccinia Virus protein VP39"/>
    <property type="match status" value="1"/>
</dbReference>
<name>Q822A9_CHLCV</name>
<dbReference type="InterPro" id="IPR010719">
    <property type="entry name" value="MnmM_MeTrfase"/>
</dbReference>
<evidence type="ECO:0000313" key="1">
    <source>
        <dbReference type="EMBL" id="AAP05515.1"/>
    </source>
</evidence>
<dbReference type="PANTHER" id="PTHR35276:SF1">
    <property type="entry name" value="TRNA (MNM(5)S(2)U34)-METHYLTRANSFERASE, CHLOROPLASTIC"/>
    <property type="match status" value="1"/>
</dbReference>
<dbReference type="eggNOG" id="COG2519">
    <property type="taxonomic scope" value="Bacteria"/>
</dbReference>
<dbReference type="Proteomes" id="UP000002193">
    <property type="component" value="Chromosome"/>
</dbReference>
<gene>
    <name evidence="1" type="ordered locus">CCA_00774</name>
</gene>
<dbReference type="PANTHER" id="PTHR35276">
    <property type="entry name" value="S-ADENOSYL-L-METHIONINE-DEPENDENT METHYLTRANSFERASES SUPERFAMILY PROTEIN"/>
    <property type="match status" value="1"/>
</dbReference>
<accession>Q822A9</accession>
<dbReference type="InterPro" id="IPR029063">
    <property type="entry name" value="SAM-dependent_MTases_sf"/>
</dbReference>
<dbReference type="AlphaFoldDB" id="Q822A9"/>
<evidence type="ECO:0008006" key="3">
    <source>
        <dbReference type="Google" id="ProtNLM"/>
    </source>
</evidence>
<reference evidence="1 2" key="1">
    <citation type="journal article" date="2003" name="Nucleic Acids Res.">
        <title>Genome sequence of Chlamydophila caviae (Chlamydia psittaci GPIC): examining the role of niche-specific genes in the evolution of the Chlamydiaceae.</title>
        <authorList>
            <person name="Read T.D."/>
            <person name="Myers G.S.A."/>
            <person name="Brunham R.C."/>
            <person name="Nelson W.C."/>
            <person name="Paulsen I.T."/>
            <person name="Heidelberg J.F."/>
            <person name="Holtzapple E.K."/>
            <person name="Khouri H.M."/>
            <person name="Federova N.B."/>
            <person name="Carty H.A."/>
            <person name="Umayam L.A."/>
            <person name="Haft D.H."/>
            <person name="Peterson J.D."/>
            <person name="Beanan M.J."/>
            <person name="White O."/>
            <person name="Salzberg S.L."/>
            <person name="Hsia R.-C."/>
            <person name="McClarty G."/>
            <person name="Rank R.G."/>
            <person name="Bavoil P.M."/>
            <person name="Fraser C.M."/>
        </authorList>
    </citation>
    <scope>NUCLEOTIDE SEQUENCE [LARGE SCALE GENOMIC DNA]</scope>
    <source>
        <strain evidence="2">ATCC VR-813 / DSM 19441 / 03DC25 / GPIC</strain>
    </source>
</reference>
<dbReference type="KEGG" id="cca:CCA_00774"/>
<sequence>MMFKGIELLQGNVVQLSHEIFQKVLTPGDTVVDATCGNGKDCLILARLLKGKGKLIAYDVQKEALNRTALLCSKSLSPEERSVIEFKEMSHEHINEAGAKLFHYNLGYLPNGDKRITTLETTTMLSIQKALDLVAPQGVITVVCYPGHEEGSHEMVSIEKLAIGLDSRLWEVGSFYIMNRNKAPRLLIFRSLKVGDKG</sequence>